<feature type="compositionally biased region" description="Basic and acidic residues" evidence="1">
    <location>
        <begin position="378"/>
        <end position="392"/>
    </location>
</feature>
<feature type="compositionally biased region" description="Basic residues" evidence="1">
    <location>
        <begin position="393"/>
        <end position="407"/>
    </location>
</feature>
<accession>A0AAV9KHC4</accession>
<feature type="region of interest" description="Disordered" evidence="1">
    <location>
        <begin position="142"/>
        <end position="240"/>
    </location>
</feature>
<feature type="compositionally biased region" description="Polar residues" evidence="1">
    <location>
        <begin position="348"/>
        <end position="363"/>
    </location>
</feature>
<evidence type="ECO:0008006" key="4">
    <source>
        <dbReference type="Google" id="ProtNLM"/>
    </source>
</evidence>
<feature type="compositionally biased region" description="Basic and acidic residues" evidence="1">
    <location>
        <begin position="165"/>
        <end position="191"/>
    </location>
</feature>
<evidence type="ECO:0000256" key="1">
    <source>
        <dbReference type="SAM" id="MobiDB-lite"/>
    </source>
</evidence>
<evidence type="ECO:0000313" key="3">
    <source>
        <dbReference type="Proteomes" id="UP001311915"/>
    </source>
</evidence>
<protein>
    <recommendedName>
        <fullName evidence="4">DUF4283 domain-containing protein</fullName>
    </recommendedName>
</protein>
<organism evidence="2 3">
    <name type="scientific">Solanum pinnatisectum</name>
    <name type="common">tansyleaf nightshade</name>
    <dbReference type="NCBI Taxonomy" id="50273"/>
    <lineage>
        <taxon>Eukaryota</taxon>
        <taxon>Viridiplantae</taxon>
        <taxon>Streptophyta</taxon>
        <taxon>Embryophyta</taxon>
        <taxon>Tracheophyta</taxon>
        <taxon>Spermatophyta</taxon>
        <taxon>Magnoliopsida</taxon>
        <taxon>eudicotyledons</taxon>
        <taxon>Gunneridae</taxon>
        <taxon>Pentapetalae</taxon>
        <taxon>asterids</taxon>
        <taxon>lamiids</taxon>
        <taxon>Solanales</taxon>
        <taxon>Solanaceae</taxon>
        <taxon>Solanoideae</taxon>
        <taxon>Solaneae</taxon>
        <taxon>Solanum</taxon>
    </lineage>
</organism>
<gene>
    <name evidence="2" type="ORF">R3W88_007275</name>
</gene>
<feature type="region of interest" description="Disordered" evidence="1">
    <location>
        <begin position="335"/>
        <end position="440"/>
    </location>
</feature>
<dbReference type="InterPro" id="IPR040256">
    <property type="entry name" value="At4g02000-like"/>
</dbReference>
<name>A0AAV9KHC4_9SOLN</name>
<dbReference type="PANTHER" id="PTHR31286">
    <property type="entry name" value="GLYCINE-RICH CELL WALL STRUCTURAL PROTEIN 1.8-LIKE"/>
    <property type="match status" value="1"/>
</dbReference>
<feature type="compositionally biased region" description="Low complexity" evidence="1">
    <location>
        <begin position="430"/>
        <end position="440"/>
    </location>
</feature>
<feature type="compositionally biased region" description="Polar residues" evidence="1">
    <location>
        <begin position="218"/>
        <end position="240"/>
    </location>
</feature>
<feature type="compositionally biased region" description="Low complexity" evidence="1">
    <location>
        <begin position="193"/>
        <end position="208"/>
    </location>
</feature>
<dbReference type="Proteomes" id="UP001311915">
    <property type="component" value="Unassembled WGS sequence"/>
</dbReference>
<keyword evidence="3" id="KW-1185">Reference proteome</keyword>
<evidence type="ECO:0000313" key="2">
    <source>
        <dbReference type="EMBL" id="KAK4712762.1"/>
    </source>
</evidence>
<dbReference type="PANTHER" id="PTHR31286:SF177">
    <property type="entry name" value="ENDONUCLEASE_EXONUCLEASE_PHOSPHATASE"/>
    <property type="match status" value="1"/>
</dbReference>
<feature type="compositionally biased region" description="Polar residues" evidence="1">
    <location>
        <begin position="151"/>
        <end position="164"/>
    </location>
</feature>
<dbReference type="EMBL" id="JAWPEI010000011">
    <property type="protein sequence ID" value="KAK4712762.1"/>
    <property type="molecule type" value="Genomic_DNA"/>
</dbReference>
<sequence length="440" mass="50566">MFIAGHPMKLQVWTPTFKPTEEIPIVPIWITLPELPWHCYYMDILTPLMSPIGKALYLDSATMQKTRGSVAKVRVQIDITKERPPYVWMGFSEKDPTLGKWQIIEFEDVPSCCLYCKHQGHINGECPVKGRDEEIKRKKELEANKKGQEKLINQTPKDTFQQQQGKEKTHSDWQTKGKGPAEEDTILKEEQWQIQTRKQNKSQQQNQEQGKKHDFQMQVKQKQVQRANKSNDPQPMQNSSINAKTPVIMIEESGDQIPIPHSPIIVDVDEHLSDYVTPTPVSPLVVFSVGVVAGGRMDVQEKTTNLQEGEPRGRELSHVMHENQRADHRTDLQAPATTKNADHHQQEQVHQISEKTNQQSNTNRKGHKQLQGSMGKDMGNRESSSKQVDTPKSKNKPSKKKREAIKRKQAEQIQQEQKQIDNLEEENSCKKSSWLSKLWM</sequence>
<dbReference type="AlphaFoldDB" id="A0AAV9KHC4"/>
<proteinExistence type="predicted"/>
<comment type="caution">
    <text evidence="2">The sequence shown here is derived from an EMBL/GenBank/DDBJ whole genome shotgun (WGS) entry which is preliminary data.</text>
</comment>
<reference evidence="2 3" key="1">
    <citation type="submission" date="2023-10" db="EMBL/GenBank/DDBJ databases">
        <title>Genome-Wide Identification Analysis in wild type Solanum Pinnatisectum Reveals Some Genes Defensing Phytophthora Infestans.</title>
        <authorList>
            <person name="Sun C."/>
        </authorList>
    </citation>
    <scope>NUCLEOTIDE SEQUENCE [LARGE SCALE GENOMIC DNA]</scope>
    <source>
        <strain evidence="2">LQN</strain>
        <tissue evidence="2">Leaf</tissue>
    </source>
</reference>